<dbReference type="CDD" id="cd07208">
    <property type="entry name" value="Pat_hypo_Ecoli_yjju_like"/>
    <property type="match status" value="1"/>
</dbReference>
<feature type="domain" description="PNPLA" evidence="5">
    <location>
        <begin position="26"/>
        <end position="195"/>
    </location>
</feature>
<dbReference type="AlphaFoldDB" id="A0A5J6WN30"/>
<evidence type="ECO:0000313" key="6">
    <source>
        <dbReference type="EMBL" id="QFI38691.1"/>
    </source>
</evidence>
<feature type="short sequence motif" description="GXGXXG" evidence="4">
    <location>
        <begin position="30"/>
        <end position="35"/>
    </location>
</feature>
<feature type="active site" description="Nucleophile" evidence="4">
    <location>
        <position position="60"/>
    </location>
</feature>
<feature type="active site" description="Proton acceptor" evidence="4">
    <location>
        <position position="182"/>
    </location>
</feature>
<keyword evidence="3 4" id="KW-0443">Lipid metabolism</keyword>
<dbReference type="PANTHER" id="PTHR14226:SF25">
    <property type="entry name" value="PHOSPHOESTERASE"/>
    <property type="match status" value="1"/>
</dbReference>
<dbReference type="RefSeq" id="WP_019439525.1">
    <property type="nucleotide sequence ID" value="NZ_ALOE01000002.1"/>
</dbReference>
<keyword evidence="1 4" id="KW-0378">Hydrolase</keyword>
<feature type="short sequence motif" description="GXSXG" evidence="4">
    <location>
        <begin position="58"/>
        <end position="62"/>
    </location>
</feature>
<dbReference type="OrthoDB" id="9802424at2"/>
<dbReference type="EMBL" id="CP044399">
    <property type="protein sequence ID" value="QFI38691.1"/>
    <property type="molecule type" value="Genomic_DNA"/>
</dbReference>
<dbReference type="Proteomes" id="UP000327424">
    <property type="component" value="Chromosome"/>
</dbReference>
<dbReference type="PROSITE" id="PS51635">
    <property type="entry name" value="PNPLA"/>
    <property type="match status" value="1"/>
</dbReference>
<evidence type="ECO:0000256" key="2">
    <source>
        <dbReference type="ARBA" id="ARBA00022963"/>
    </source>
</evidence>
<evidence type="ECO:0000256" key="3">
    <source>
        <dbReference type="ARBA" id="ARBA00023098"/>
    </source>
</evidence>
<dbReference type="Pfam" id="PF01734">
    <property type="entry name" value="Patatin"/>
    <property type="match status" value="1"/>
</dbReference>
<dbReference type="GO" id="GO:0016042">
    <property type="term" value="P:lipid catabolic process"/>
    <property type="evidence" value="ECO:0007669"/>
    <property type="project" value="UniProtKB-UniRule"/>
</dbReference>
<name>A0A5J6WN30_MORMI</name>
<dbReference type="Gene3D" id="3.40.1090.10">
    <property type="entry name" value="Cytosolic phospholipase A2 catalytic domain"/>
    <property type="match status" value="1"/>
</dbReference>
<evidence type="ECO:0000313" key="7">
    <source>
        <dbReference type="Proteomes" id="UP000327424"/>
    </source>
</evidence>
<keyword evidence="2 4" id="KW-0442">Lipid degradation</keyword>
<dbReference type="InterPro" id="IPR037483">
    <property type="entry name" value="YjjU-like"/>
</dbReference>
<dbReference type="InterPro" id="IPR050301">
    <property type="entry name" value="NTE"/>
</dbReference>
<dbReference type="KEGG" id="mmaa:FR932_12935"/>
<sequence length="307" mass="33805">MSQPHNNTLTNIASCDATTPIKDAALVVEGGGQRGIFTAGILDSWLANNFNPFSLLIGTSAGAQNLSSYMTKQSGHAKRSIMQLSKHPAFFDMKRPLSGRNTVDLDWYFDKVNDPEYQLNMNCAQAQLKNRQLLFSATTINGFCPVFLEPTTENWLTMLKASSALPYLYKKGVAIGDGHYVDGGVALPIPIQEAYHRGAKKIIVLRTVPAHQNTRTPWAHKLKSWVCSSQRCPKVLDIITGHENAYSDAVDFIHTPPTDTQIIEIAPPQPLASRILGSSDEALAADYKMGYEMGAKFLASHHAELFR</sequence>
<gene>
    <name evidence="6" type="ORF">FR932_12935</name>
</gene>
<accession>A0A5J6WN30</accession>
<keyword evidence="7" id="KW-1185">Reference proteome</keyword>
<feature type="short sequence motif" description="DGA/G" evidence="4">
    <location>
        <begin position="182"/>
        <end position="184"/>
    </location>
</feature>
<organism evidence="6 7">
    <name type="scientific">Moritella marina ATCC 15381</name>
    <dbReference type="NCBI Taxonomy" id="1202962"/>
    <lineage>
        <taxon>Bacteria</taxon>
        <taxon>Pseudomonadati</taxon>
        <taxon>Pseudomonadota</taxon>
        <taxon>Gammaproteobacteria</taxon>
        <taxon>Alteromonadales</taxon>
        <taxon>Moritellaceae</taxon>
        <taxon>Moritella</taxon>
    </lineage>
</organism>
<dbReference type="PANTHER" id="PTHR14226">
    <property type="entry name" value="NEUROPATHY TARGET ESTERASE/SWISS CHEESE D.MELANOGASTER"/>
    <property type="match status" value="1"/>
</dbReference>
<proteinExistence type="predicted"/>
<dbReference type="InterPro" id="IPR002641">
    <property type="entry name" value="PNPLA_dom"/>
</dbReference>
<reference evidence="6 7" key="1">
    <citation type="submission" date="2019-09" db="EMBL/GenBank/DDBJ databases">
        <title>Hybrid Assembly of the complete Genome of the Deep-Sea Bacterium Moritella marina from long Nanopore and Illumina reads.</title>
        <authorList>
            <person name="Magin S."/>
            <person name="Georgoulis A."/>
            <person name="Papadimitriou K."/>
            <person name="Iliakis G."/>
            <person name="Vorgias C.E."/>
        </authorList>
    </citation>
    <scope>NUCLEOTIDE SEQUENCE [LARGE SCALE GENOMIC DNA]</scope>
    <source>
        <strain evidence="6 7">MP-1</strain>
    </source>
</reference>
<evidence type="ECO:0000259" key="5">
    <source>
        <dbReference type="PROSITE" id="PS51635"/>
    </source>
</evidence>
<evidence type="ECO:0000256" key="1">
    <source>
        <dbReference type="ARBA" id="ARBA00022801"/>
    </source>
</evidence>
<evidence type="ECO:0000256" key="4">
    <source>
        <dbReference type="PROSITE-ProRule" id="PRU01161"/>
    </source>
</evidence>
<dbReference type="InterPro" id="IPR045943">
    <property type="entry name" value="DUF6363"/>
</dbReference>
<dbReference type="GO" id="GO:0016787">
    <property type="term" value="F:hydrolase activity"/>
    <property type="evidence" value="ECO:0007669"/>
    <property type="project" value="UniProtKB-UniRule"/>
</dbReference>
<dbReference type="SUPFAM" id="SSF52151">
    <property type="entry name" value="FabD/lysophospholipase-like"/>
    <property type="match status" value="1"/>
</dbReference>
<dbReference type="Pfam" id="PF19890">
    <property type="entry name" value="DUF6363"/>
    <property type="match status" value="1"/>
</dbReference>
<protein>
    <submittedName>
        <fullName evidence="6">Patatin family protein</fullName>
    </submittedName>
</protein>
<dbReference type="InterPro" id="IPR016035">
    <property type="entry name" value="Acyl_Trfase/lysoPLipase"/>
</dbReference>